<keyword evidence="2" id="KW-1133">Transmembrane helix</keyword>
<evidence type="ECO:0000256" key="1">
    <source>
        <dbReference type="SAM" id="MobiDB-lite"/>
    </source>
</evidence>
<dbReference type="KEGG" id="qsa:O6P43_009651"/>
<gene>
    <name evidence="3" type="ORF">O6P43_009651</name>
</gene>
<dbReference type="AlphaFoldDB" id="A0AAD7PYU6"/>
<feature type="transmembrane region" description="Helical" evidence="2">
    <location>
        <begin position="6"/>
        <end position="31"/>
    </location>
</feature>
<reference evidence="3" key="1">
    <citation type="journal article" date="2023" name="Science">
        <title>Elucidation of the pathway for biosynthesis of saponin adjuvants from the soapbark tree.</title>
        <authorList>
            <person name="Reed J."/>
            <person name="Orme A."/>
            <person name="El-Demerdash A."/>
            <person name="Owen C."/>
            <person name="Martin L.B.B."/>
            <person name="Misra R.C."/>
            <person name="Kikuchi S."/>
            <person name="Rejzek M."/>
            <person name="Martin A.C."/>
            <person name="Harkess A."/>
            <person name="Leebens-Mack J."/>
            <person name="Louveau T."/>
            <person name="Stephenson M.J."/>
            <person name="Osbourn A."/>
        </authorList>
    </citation>
    <scope>NUCLEOTIDE SEQUENCE</scope>
    <source>
        <strain evidence="3">S10</strain>
    </source>
</reference>
<feature type="region of interest" description="Disordered" evidence="1">
    <location>
        <begin position="161"/>
        <end position="198"/>
    </location>
</feature>
<evidence type="ECO:0000313" key="3">
    <source>
        <dbReference type="EMBL" id="KAJ7971653.1"/>
    </source>
</evidence>
<sequence>MIGLSKLGIAIVIIIGFTFIALIAELVYLLYRRRSERRRSNEDINFRRHDSFHKDLLYYLCWKNQSRIEPHEAPRHLSPSPPELDDDDFMKWQGMYGPSRFLFTIKEEEREDLDSEICSSVETLSKMRRVCLDQSVSASTVTTRFTDVAVTIELNEATPYSTPCASPPYYTPSSSPSREVENGFGYQIHSSPEQHGVV</sequence>
<organism evidence="3 4">
    <name type="scientific">Quillaja saponaria</name>
    <name type="common">Soap bark tree</name>
    <dbReference type="NCBI Taxonomy" id="32244"/>
    <lineage>
        <taxon>Eukaryota</taxon>
        <taxon>Viridiplantae</taxon>
        <taxon>Streptophyta</taxon>
        <taxon>Embryophyta</taxon>
        <taxon>Tracheophyta</taxon>
        <taxon>Spermatophyta</taxon>
        <taxon>Magnoliopsida</taxon>
        <taxon>eudicotyledons</taxon>
        <taxon>Gunneridae</taxon>
        <taxon>Pentapetalae</taxon>
        <taxon>rosids</taxon>
        <taxon>fabids</taxon>
        <taxon>Fabales</taxon>
        <taxon>Quillajaceae</taxon>
        <taxon>Quillaja</taxon>
    </lineage>
</organism>
<dbReference type="Proteomes" id="UP001163823">
    <property type="component" value="Chromosome 4"/>
</dbReference>
<evidence type="ECO:0000256" key="2">
    <source>
        <dbReference type="SAM" id="Phobius"/>
    </source>
</evidence>
<evidence type="ECO:0000313" key="4">
    <source>
        <dbReference type="Proteomes" id="UP001163823"/>
    </source>
</evidence>
<comment type="caution">
    <text evidence="3">The sequence shown here is derived from an EMBL/GenBank/DDBJ whole genome shotgun (WGS) entry which is preliminary data.</text>
</comment>
<protein>
    <submittedName>
        <fullName evidence="3">Transmembrane protein</fullName>
    </submittedName>
</protein>
<accession>A0AAD7PYU6</accession>
<feature type="compositionally biased region" description="Polar residues" evidence="1">
    <location>
        <begin position="188"/>
        <end position="198"/>
    </location>
</feature>
<keyword evidence="2 3" id="KW-0812">Transmembrane</keyword>
<name>A0AAD7PYU6_QUISA</name>
<keyword evidence="4" id="KW-1185">Reference proteome</keyword>
<dbReference type="PANTHER" id="PTHR34054:SF4">
    <property type="entry name" value="PROTEIN, PUTATIVE-RELATED"/>
    <property type="match status" value="1"/>
</dbReference>
<dbReference type="PANTHER" id="PTHR34054">
    <property type="entry name" value="EXPRESSED PROTEIN"/>
    <property type="match status" value="1"/>
</dbReference>
<proteinExistence type="predicted"/>
<dbReference type="EMBL" id="JARAOO010000004">
    <property type="protein sequence ID" value="KAJ7971653.1"/>
    <property type="molecule type" value="Genomic_DNA"/>
</dbReference>
<dbReference type="InterPro" id="IPR045884">
    <property type="entry name" value="At5g59350-like"/>
</dbReference>
<keyword evidence="2" id="KW-0472">Membrane</keyword>